<accession>A0A2V2BBR7</accession>
<evidence type="ECO:0000313" key="1">
    <source>
        <dbReference type="EMBL" id="PWK98420.1"/>
    </source>
</evidence>
<name>A0A2V2BBR7_9GAMM</name>
<dbReference type="InterPro" id="IPR020126">
    <property type="entry name" value="DUF2732"/>
</dbReference>
<comment type="caution">
    <text evidence="1">The sequence shown here is derived from an EMBL/GenBank/DDBJ whole genome shotgun (WGS) entry which is preliminary data.</text>
</comment>
<organism evidence="1 2">
    <name type="scientific">Pantoea allii</name>
    <dbReference type="NCBI Taxonomy" id="574096"/>
    <lineage>
        <taxon>Bacteria</taxon>
        <taxon>Pseudomonadati</taxon>
        <taxon>Pseudomonadota</taxon>
        <taxon>Gammaproteobacteria</taxon>
        <taxon>Enterobacterales</taxon>
        <taxon>Erwiniaceae</taxon>
        <taxon>Pantoea</taxon>
    </lineage>
</organism>
<dbReference type="RefSeq" id="WP_109716879.1">
    <property type="nucleotide sequence ID" value="NZ_QGHF01000003.1"/>
</dbReference>
<sequence length="72" mass="8104">MMNSETHSMNNVSHFTLNKLLDNERKACALAVAKRLSAIASHITRQTLNGIEAAELLRSEAERYENESGEMR</sequence>
<reference evidence="1 2" key="1">
    <citation type="submission" date="2018-05" db="EMBL/GenBank/DDBJ databases">
        <title>Genomic Encyclopedia of Type Strains, Phase IV (KMG-V): Genome sequencing to study the core and pangenomes of soil and plant-associated prokaryotes.</title>
        <authorList>
            <person name="Whitman W."/>
        </authorList>
    </citation>
    <scope>NUCLEOTIDE SEQUENCE [LARGE SCALE GENOMIC DNA]</scope>
    <source>
        <strain evidence="1 2">PNA 200-10</strain>
    </source>
</reference>
<evidence type="ECO:0000313" key="2">
    <source>
        <dbReference type="Proteomes" id="UP000245981"/>
    </source>
</evidence>
<dbReference type="Pfam" id="PF10809">
    <property type="entry name" value="DUF2732"/>
    <property type="match status" value="1"/>
</dbReference>
<protein>
    <submittedName>
        <fullName evidence="1">Uncharacterized protein DUF2732</fullName>
    </submittedName>
</protein>
<dbReference type="Proteomes" id="UP000245981">
    <property type="component" value="Unassembled WGS sequence"/>
</dbReference>
<dbReference type="OrthoDB" id="9916325at2"/>
<dbReference type="STRING" id="574096.HA38_18290"/>
<dbReference type="EMBL" id="QGHF01000003">
    <property type="protein sequence ID" value="PWK98420.1"/>
    <property type="molecule type" value="Genomic_DNA"/>
</dbReference>
<gene>
    <name evidence="1" type="ORF">C7431_103185</name>
</gene>
<proteinExistence type="predicted"/>
<dbReference type="AlphaFoldDB" id="A0A2V2BBR7"/>